<comment type="caution">
    <text evidence="1">The sequence shown here is derived from an EMBL/GenBank/DDBJ whole genome shotgun (WGS) entry which is preliminary data.</text>
</comment>
<reference evidence="1 2" key="1">
    <citation type="submission" date="2012-09" db="EMBL/GenBank/DDBJ databases">
        <title>Genome Sequence of alkane-degrading Bacterium Alcanivorax sp. 521-1.</title>
        <authorList>
            <person name="Lai Q."/>
            <person name="Shao Z."/>
        </authorList>
    </citation>
    <scope>NUCLEOTIDE SEQUENCE [LARGE SCALE GENOMIC DNA]</scope>
    <source>
        <strain evidence="1 2">521-1</strain>
    </source>
</reference>
<evidence type="ECO:0000313" key="2">
    <source>
        <dbReference type="Proteomes" id="UP000662703"/>
    </source>
</evidence>
<gene>
    <name evidence="1" type="ORF">Y5W_01881</name>
</gene>
<accession>A0ABS0ASJ1</accession>
<evidence type="ECO:0000313" key="1">
    <source>
        <dbReference type="EMBL" id="MBF5056587.1"/>
    </source>
</evidence>
<keyword evidence="2" id="KW-1185">Reference proteome</keyword>
<name>A0ABS0ASJ1_9GAMM</name>
<dbReference type="Proteomes" id="UP000662703">
    <property type="component" value="Unassembled WGS sequence"/>
</dbReference>
<proteinExistence type="predicted"/>
<protein>
    <submittedName>
        <fullName evidence="1">Uncharacterized protein</fullName>
    </submittedName>
</protein>
<dbReference type="EMBL" id="ARXX01000025">
    <property type="protein sequence ID" value="MBF5056587.1"/>
    <property type="molecule type" value="Genomic_DNA"/>
</dbReference>
<sequence length="149" mass="17372">MRIEQRATREWADQLTQLVVARTRRRLRRLRDGATLSGDDSGLGNVWDEICVQERGERSFYWSAYEYQIEQCLYDEVERLGEPARLALWAQTPEGWDWVYDHHGDKDGETTAPLDLGAVVQYLKHGVLAEAEREKNSRVDEYLYGPEQP</sequence>
<organism evidence="1 2">
    <name type="scientific">Alloalcanivorax profundimaris</name>
    <dbReference type="NCBI Taxonomy" id="2735259"/>
    <lineage>
        <taxon>Bacteria</taxon>
        <taxon>Pseudomonadati</taxon>
        <taxon>Pseudomonadota</taxon>
        <taxon>Gammaproteobacteria</taxon>
        <taxon>Oceanospirillales</taxon>
        <taxon>Alcanivoracaceae</taxon>
        <taxon>Alloalcanivorax</taxon>
    </lineage>
</organism>